<evidence type="ECO:0000313" key="4">
    <source>
        <dbReference type="EMBL" id="KXU83995.1"/>
    </source>
</evidence>
<keyword evidence="2" id="KW-0812">Transmembrane</keyword>
<evidence type="ECO:0000259" key="3">
    <source>
        <dbReference type="Pfam" id="PF12146"/>
    </source>
</evidence>
<dbReference type="AlphaFoldDB" id="A0A149PFZ5"/>
<dbReference type="RefSeq" id="WP_062133280.1">
    <property type="nucleotide sequence ID" value="NZ_LRBG01000037.1"/>
</dbReference>
<comment type="caution">
    <text evidence="4">The sequence shown here is derived from an EMBL/GenBank/DDBJ whole genome shotgun (WGS) entry which is preliminary data.</text>
</comment>
<reference evidence="4 5" key="1">
    <citation type="journal article" date="2015" name="Int. J. Syst. Evol. Microbiol.">
        <title>Burkholderia monticola sp. nov., isolated from mountain soil.</title>
        <authorList>
            <person name="Baek I."/>
            <person name="Seo B."/>
            <person name="Lee I."/>
            <person name="Yi H."/>
            <person name="Chun J."/>
        </authorList>
    </citation>
    <scope>NUCLEOTIDE SEQUENCE [LARGE SCALE GENOMIC DNA]</scope>
    <source>
        <strain evidence="4 5">JC2948</strain>
    </source>
</reference>
<dbReference type="STRING" id="1399968.CI15_26150"/>
<organism evidence="4 5">
    <name type="scientific">Paraburkholderia monticola</name>
    <dbReference type="NCBI Taxonomy" id="1399968"/>
    <lineage>
        <taxon>Bacteria</taxon>
        <taxon>Pseudomonadati</taxon>
        <taxon>Pseudomonadota</taxon>
        <taxon>Betaproteobacteria</taxon>
        <taxon>Burkholderiales</taxon>
        <taxon>Burkholderiaceae</taxon>
        <taxon>Paraburkholderia</taxon>
    </lineage>
</organism>
<accession>A0A149PFZ5</accession>
<protein>
    <recommendedName>
        <fullName evidence="3">Serine aminopeptidase S33 domain-containing protein</fullName>
    </recommendedName>
</protein>
<keyword evidence="2" id="KW-0472">Membrane</keyword>
<keyword evidence="2" id="KW-1133">Transmembrane helix</keyword>
<dbReference type="Gene3D" id="3.40.50.1820">
    <property type="entry name" value="alpha/beta hydrolase"/>
    <property type="match status" value="1"/>
</dbReference>
<dbReference type="SUPFAM" id="SSF53474">
    <property type="entry name" value="alpha/beta-Hydrolases"/>
    <property type="match status" value="1"/>
</dbReference>
<evidence type="ECO:0000313" key="5">
    <source>
        <dbReference type="Proteomes" id="UP000075613"/>
    </source>
</evidence>
<dbReference type="InterPro" id="IPR029058">
    <property type="entry name" value="AB_hydrolase_fold"/>
</dbReference>
<evidence type="ECO:0000256" key="2">
    <source>
        <dbReference type="SAM" id="Phobius"/>
    </source>
</evidence>
<name>A0A149PFZ5_9BURK</name>
<feature type="transmembrane region" description="Helical" evidence="2">
    <location>
        <begin position="12"/>
        <end position="30"/>
    </location>
</feature>
<feature type="domain" description="Serine aminopeptidase S33" evidence="3">
    <location>
        <begin position="117"/>
        <end position="242"/>
    </location>
</feature>
<sequence length="521" mass="58269">MLRTSLKVIKISAWVVVLLAVLAFGLRAWYSQRGPELSVWHTYVPREMTVEEMDTADWNTYIKAENRIFEDVRVNVVEKLKPSERIPANRYYEGSPIFPWHFAENWNHSYILEPSGPPVGAVVLLHGMTDTPFSMRHIARRYRDRGFVAIGIRMPGHGTVPAGLVDVHWQDWTAATRLAVREARRRVGPDKPIELVGFSNGGALALQYALDAIENPALTRPTRVVLISPMIGVTRYARFAGLAALPAVLPAFARAAWLGIVPEFNPFKYNSFPVNGARQSYLLTSVIQDQIARLERENRLDTLPPILTFQSVTDFTVSTPAVMSSLYDKLPENGSEVVLFDVNRSVRFRTFLRVASYTALSRLLRIGPQNYRTTVIANASPDSAHTVERSVYAGEVQTRVKPLDIDYPQDIFSLSHVAIPFPITDALYGIAPDDSENFNENLGTLAPRGERGTLILTLDSMFRIASNPFFPYLLERIDEGIGKMPPPVVKSPPRTHETADGQPDDFEADLNALEQVGSDEP</sequence>
<keyword evidence="5" id="KW-1185">Reference proteome</keyword>
<dbReference type="InterPro" id="IPR051044">
    <property type="entry name" value="MAG_DAG_Lipase"/>
</dbReference>
<dbReference type="PANTHER" id="PTHR11614">
    <property type="entry name" value="PHOSPHOLIPASE-RELATED"/>
    <property type="match status" value="1"/>
</dbReference>
<dbReference type="Proteomes" id="UP000075613">
    <property type="component" value="Unassembled WGS sequence"/>
</dbReference>
<dbReference type="EMBL" id="LRBG01000037">
    <property type="protein sequence ID" value="KXU83995.1"/>
    <property type="molecule type" value="Genomic_DNA"/>
</dbReference>
<dbReference type="Pfam" id="PF12146">
    <property type="entry name" value="Hydrolase_4"/>
    <property type="match status" value="1"/>
</dbReference>
<evidence type="ECO:0000256" key="1">
    <source>
        <dbReference type="SAM" id="MobiDB-lite"/>
    </source>
</evidence>
<dbReference type="OrthoDB" id="8476759at2"/>
<feature type="region of interest" description="Disordered" evidence="1">
    <location>
        <begin position="484"/>
        <end position="505"/>
    </location>
</feature>
<proteinExistence type="predicted"/>
<gene>
    <name evidence="4" type="ORF">CI15_26150</name>
</gene>
<dbReference type="InterPro" id="IPR022742">
    <property type="entry name" value="Hydrolase_4"/>
</dbReference>